<gene>
    <name evidence="3" type="ORF">SAMN04244550_00381</name>
</gene>
<evidence type="ECO:0000256" key="1">
    <source>
        <dbReference type="SAM" id="MobiDB-lite"/>
    </source>
</evidence>
<feature type="region of interest" description="Disordered" evidence="1">
    <location>
        <begin position="142"/>
        <end position="167"/>
    </location>
</feature>
<organism evidence="3 4">
    <name type="scientific">Rhodobacter capsulatus</name>
    <name type="common">Rhodopseudomonas capsulata</name>
    <dbReference type="NCBI Taxonomy" id="1061"/>
    <lineage>
        <taxon>Bacteria</taxon>
        <taxon>Pseudomonadati</taxon>
        <taxon>Pseudomonadota</taxon>
        <taxon>Alphaproteobacteria</taxon>
        <taxon>Rhodobacterales</taxon>
        <taxon>Rhodobacter group</taxon>
        <taxon>Rhodobacter</taxon>
    </lineage>
</organism>
<name>A0A1G7CTW4_RHOCA</name>
<sequence length="167" mass="18311">MSDKTPDHAASTLWLETDCARLCAESAQAAGLAAAARAEESRLRDLAARLGSTRRRDRQRLDTAPGFAQMAQQRDALRRDARDADFRLRMSIFGLALRLAARRLLQLLPWLLGFALLLAGSIWIAQNRVMVLETLRQILMPPPPAAQQGAGQQPPTSAQEADHAPPP</sequence>
<feature type="compositionally biased region" description="Low complexity" evidence="1">
    <location>
        <begin position="146"/>
        <end position="155"/>
    </location>
</feature>
<dbReference type="RefSeq" id="WP_074552581.1">
    <property type="nucleotide sequence ID" value="NZ_CP119563.1"/>
</dbReference>
<evidence type="ECO:0000313" key="3">
    <source>
        <dbReference type="EMBL" id="SDE42864.1"/>
    </source>
</evidence>
<feature type="transmembrane region" description="Helical" evidence="2">
    <location>
        <begin position="107"/>
        <end position="125"/>
    </location>
</feature>
<keyword evidence="2" id="KW-0472">Membrane</keyword>
<dbReference type="Proteomes" id="UP000183812">
    <property type="component" value="Unassembled WGS sequence"/>
</dbReference>
<dbReference type="AlphaFoldDB" id="A0A1G7CTW4"/>
<evidence type="ECO:0000313" key="4">
    <source>
        <dbReference type="Proteomes" id="UP000183812"/>
    </source>
</evidence>
<dbReference type="EMBL" id="FNAY01000001">
    <property type="protein sequence ID" value="SDE42864.1"/>
    <property type="molecule type" value="Genomic_DNA"/>
</dbReference>
<protein>
    <submittedName>
        <fullName evidence="3">Uncharacterized protein</fullName>
    </submittedName>
</protein>
<evidence type="ECO:0000256" key="2">
    <source>
        <dbReference type="SAM" id="Phobius"/>
    </source>
</evidence>
<keyword evidence="2" id="KW-1133">Transmembrane helix</keyword>
<proteinExistence type="predicted"/>
<keyword evidence="2" id="KW-0812">Transmembrane</keyword>
<accession>A0A1G7CTW4</accession>
<reference evidence="3 4" key="1">
    <citation type="submission" date="2016-10" db="EMBL/GenBank/DDBJ databases">
        <authorList>
            <person name="de Groot N.N."/>
        </authorList>
    </citation>
    <scope>NUCLEOTIDE SEQUENCE [LARGE SCALE GENOMIC DNA]</scope>
    <source>
        <strain evidence="4">DSM 938 / 37b4</strain>
    </source>
</reference>